<reference evidence="3" key="2">
    <citation type="submission" date="2013-12" db="EMBL/GenBank/DDBJ databases">
        <title>Evolution of pathogenesis and genome organization in the Tremellales.</title>
        <authorList>
            <person name="Cuomo C."/>
            <person name="Litvintseva A."/>
            <person name="Heitman J."/>
            <person name="Chen Y."/>
            <person name="Sun S."/>
            <person name="Springer D."/>
            <person name="Dromer F."/>
            <person name="Young S."/>
            <person name="Zeng Q."/>
            <person name="Chapman S."/>
            <person name="Gujja S."/>
            <person name="Saif S."/>
            <person name="Birren B."/>
        </authorList>
    </citation>
    <scope>NUCLEOTIDE SEQUENCE [LARGE SCALE GENOMIC DNA]</scope>
    <source>
        <strain evidence="3">BCC8398</strain>
    </source>
</reference>
<sequence>MGNSNSKKSPERNAVQFRVYSFWNAGDSYASCHHFANTPSELFDKVAVTQLNDDITFVACYRMKPYTQQDVRLLTAILKTAVGSSFALHLTSTSALPNSRSLQKTAIKIPLTPHTNTGRGETTSVPAIRRKTMSDGASEASSIERRGTEQNETETIPLNLKTSAGWAYTVDVTVGGIRVPLKVRTLLRV</sequence>
<evidence type="ECO:0000313" key="2">
    <source>
        <dbReference type="EMBL" id="OCF35249.1"/>
    </source>
</evidence>
<dbReference type="Proteomes" id="UP000092666">
    <property type="component" value="Unassembled WGS sequence"/>
</dbReference>
<keyword evidence="3" id="KW-1185">Reference proteome</keyword>
<dbReference type="OrthoDB" id="2563162at2759"/>
<proteinExistence type="predicted"/>
<gene>
    <name evidence="2" type="ORF">I316_02795</name>
</gene>
<organism evidence="2 3">
    <name type="scientific">Kwoniella heveanensis BCC8398</name>
    <dbReference type="NCBI Taxonomy" id="1296120"/>
    <lineage>
        <taxon>Eukaryota</taxon>
        <taxon>Fungi</taxon>
        <taxon>Dikarya</taxon>
        <taxon>Basidiomycota</taxon>
        <taxon>Agaricomycotina</taxon>
        <taxon>Tremellomycetes</taxon>
        <taxon>Tremellales</taxon>
        <taxon>Cryptococcaceae</taxon>
        <taxon>Kwoniella</taxon>
    </lineage>
</organism>
<dbReference type="AlphaFoldDB" id="A0A1B9GW55"/>
<evidence type="ECO:0000256" key="1">
    <source>
        <dbReference type="SAM" id="MobiDB-lite"/>
    </source>
</evidence>
<dbReference type="EMBL" id="KI669499">
    <property type="protein sequence ID" value="OCF35249.1"/>
    <property type="molecule type" value="Genomic_DNA"/>
</dbReference>
<accession>A0A1B9GW55</accession>
<name>A0A1B9GW55_9TREE</name>
<reference evidence="2 3" key="1">
    <citation type="submission" date="2013-07" db="EMBL/GenBank/DDBJ databases">
        <title>The Genome Sequence of Cryptococcus heveanensis BCC8398.</title>
        <authorList>
            <consortium name="The Broad Institute Genome Sequencing Platform"/>
            <person name="Cuomo C."/>
            <person name="Litvintseva A."/>
            <person name="Chen Y."/>
            <person name="Heitman J."/>
            <person name="Sun S."/>
            <person name="Springer D."/>
            <person name="Dromer F."/>
            <person name="Young S.K."/>
            <person name="Zeng Q."/>
            <person name="Gargeya S."/>
            <person name="Fitzgerald M."/>
            <person name="Abouelleil A."/>
            <person name="Alvarado L."/>
            <person name="Berlin A.M."/>
            <person name="Chapman S.B."/>
            <person name="Dewar J."/>
            <person name="Goldberg J."/>
            <person name="Griggs A."/>
            <person name="Gujja S."/>
            <person name="Hansen M."/>
            <person name="Howarth C."/>
            <person name="Imamovic A."/>
            <person name="Larimer J."/>
            <person name="McCowan C."/>
            <person name="Murphy C."/>
            <person name="Pearson M."/>
            <person name="Priest M."/>
            <person name="Roberts A."/>
            <person name="Saif S."/>
            <person name="Shea T."/>
            <person name="Sykes S."/>
            <person name="Wortman J."/>
            <person name="Nusbaum C."/>
            <person name="Birren B."/>
        </authorList>
    </citation>
    <scope>NUCLEOTIDE SEQUENCE [LARGE SCALE GENOMIC DNA]</scope>
    <source>
        <strain evidence="2 3">BCC8398</strain>
    </source>
</reference>
<feature type="region of interest" description="Disordered" evidence="1">
    <location>
        <begin position="133"/>
        <end position="153"/>
    </location>
</feature>
<protein>
    <submittedName>
        <fullName evidence="2">Uncharacterized protein</fullName>
    </submittedName>
</protein>
<evidence type="ECO:0000313" key="3">
    <source>
        <dbReference type="Proteomes" id="UP000092666"/>
    </source>
</evidence>